<evidence type="ECO:0000313" key="2">
    <source>
        <dbReference type="EMBL" id="GAA2555246.1"/>
    </source>
</evidence>
<feature type="compositionally biased region" description="Acidic residues" evidence="1">
    <location>
        <begin position="199"/>
        <end position="221"/>
    </location>
</feature>
<feature type="region of interest" description="Disordered" evidence="1">
    <location>
        <begin position="196"/>
        <end position="221"/>
    </location>
</feature>
<evidence type="ECO:0000313" key="3">
    <source>
        <dbReference type="Proteomes" id="UP001501095"/>
    </source>
</evidence>
<name>A0ABN3P639_9ACTN</name>
<reference evidence="2 3" key="1">
    <citation type="journal article" date="2019" name="Int. J. Syst. Evol. Microbiol.">
        <title>The Global Catalogue of Microorganisms (GCM) 10K type strain sequencing project: providing services to taxonomists for standard genome sequencing and annotation.</title>
        <authorList>
            <consortium name="The Broad Institute Genomics Platform"/>
            <consortium name="The Broad Institute Genome Sequencing Center for Infectious Disease"/>
            <person name="Wu L."/>
            <person name="Ma J."/>
        </authorList>
    </citation>
    <scope>NUCLEOTIDE SEQUENCE [LARGE SCALE GENOMIC DNA]</scope>
    <source>
        <strain evidence="2 3">JCM 6924</strain>
    </source>
</reference>
<feature type="region of interest" description="Disordered" evidence="1">
    <location>
        <begin position="1"/>
        <end position="35"/>
    </location>
</feature>
<feature type="region of interest" description="Disordered" evidence="1">
    <location>
        <begin position="137"/>
        <end position="181"/>
    </location>
</feature>
<dbReference type="Proteomes" id="UP001501095">
    <property type="component" value="Unassembled WGS sequence"/>
</dbReference>
<sequence length="256" mass="29593">MVERRVAKKPVKKINGTGKSMKATPKQEQRKKPAKVVMVRVQMDIMVSVGQDDDRSFEEFRDDAVEQTKDFLKDQDGPVAAKNATVMSTSGYYLVDGRVCLPDDYDPKTRNFKPGAHPPLWAMGPDEQKIVQRIEREKNRPALARQPQNLRTSTETDEYHELLRKDPEAAKEHRKNETKRVLDDLRENTDWGKRRTELEEVEDVEDIDDFEDEEDVEDIEDEWDEDDVFDEEAADEVVNSSSSSVLARLRAKKARK</sequence>
<proteinExistence type="predicted"/>
<feature type="compositionally biased region" description="Basic and acidic residues" evidence="1">
    <location>
        <begin position="157"/>
        <end position="181"/>
    </location>
</feature>
<comment type="caution">
    <text evidence="2">The sequence shown here is derived from an EMBL/GenBank/DDBJ whole genome shotgun (WGS) entry which is preliminary data.</text>
</comment>
<evidence type="ECO:0000256" key="1">
    <source>
        <dbReference type="SAM" id="MobiDB-lite"/>
    </source>
</evidence>
<accession>A0ABN3P639</accession>
<feature type="compositionally biased region" description="Basic residues" evidence="1">
    <location>
        <begin position="1"/>
        <end position="12"/>
    </location>
</feature>
<dbReference type="EMBL" id="BAAATM010000022">
    <property type="protein sequence ID" value="GAA2555246.1"/>
    <property type="molecule type" value="Genomic_DNA"/>
</dbReference>
<organism evidence="2 3">
    <name type="scientific">Streptomyces levis</name>
    <dbReference type="NCBI Taxonomy" id="285566"/>
    <lineage>
        <taxon>Bacteria</taxon>
        <taxon>Bacillati</taxon>
        <taxon>Actinomycetota</taxon>
        <taxon>Actinomycetes</taxon>
        <taxon>Kitasatosporales</taxon>
        <taxon>Streptomycetaceae</taxon>
        <taxon>Streptomyces</taxon>
    </lineage>
</organism>
<gene>
    <name evidence="2" type="ORF">GCM10010423_65590</name>
</gene>
<protein>
    <submittedName>
        <fullName evidence="2">Uncharacterized protein</fullName>
    </submittedName>
</protein>
<keyword evidence="3" id="KW-1185">Reference proteome</keyword>